<keyword evidence="3 6" id="KW-1133">Transmembrane helix</keyword>
<feature type="transmembrane region" description="Helical" evidence="6">
    <location>
        <begin position="39"/>
        <end position="62"/>
    </location>
</feature>
<evidence type="ECO:0000256" key="2">
    <source>
        <dbReference type="ARBA" id="ARBA00022692"/>
    </source>
</evidence>
<evidence type="ECO:0000256" key="3">
    <source>
        <dbReference type="ARBA" id="ARBA00022989"/>
    </source>
</evidence>
<accession>A0AAV2I5G6</accession>
<feature type="transmembrane region" description="Helical" evidence="6">
    <location>
        <begin position="267"/>
        <end position="297"/>
    </location>
</feature>
<feature type="transmembrane region" description="Helical" evidence="6">
    <location>
        <begin position="229"/>
        <end position="255"/>
    </location>
</feature>
<protein>
    <recommendedName>
        <fullName evidence="7">Sugar phosphate transporter domain-containing protein</fullName>
    </recommendedName>
</protein>
<dbReference type="Pfam" id="PF03151">
    <property type="entry name" value="TPT"/>
    <property type="match status" value="1"/>
</dbReference>
<keyword evidence="9" id="KW-1185">Reference proteome</keyword>
<feature type="transmembrane region" description="Helical" evidence="6">
    <location>
        <begin position="189"/>
        <end position="208"/>
    </location>
</feature>
<dbReference type="AlphaFoldDB" id="A0AAV2I5G6"/>
<reference evidence="8 9" key="1">
    <citation type="submission" date="2024-04" db="EMBL/GenBank/DDBJ databases">
        <authorList>
            <consortium name="Genoscope - CEA"/>
            <person name="William W."/>
        </authorList>
    </citation>
    <scope>NUCLEOTIDE SEQUENCE [LARGE SCALE GENOMIC DNA]</scope>
</reference>
<evidence type="ECO:0000313" key="8">
    <source>
        <dbReference type="EMBL" id="CAL1539618.1"/>
    </source>
</evidence>
<dbReference type="PANTHER" id="PTHR11132">
    <property type="entry name" value="SOLUTE CARRIER FAMILY 35"/>
    <property type="match status" value="1"/>
</dbReference>
<dbReference type="InterPro" id="IPR004853">
    <property type="entry name" value="Sugar_P_trans_dom"/>
</dbReference>
<comment type="caution">
    <text evidence="8">The sequence shown here is derived from an EMBL/GenBank/DDBJ whole genome shotgun (WGS) entry which is preliminary data.</text>
</comment>
<feature type="transmembrane region" description="Helical" evidence="6">
    <location>
        <begin position="156"/>
        <end position="174"/>
    </location>
</feature>
<feature type="domain" description="Sugar phosphate transporter" evidence="7">
    <location>
        <begin position="10"/>
        <end position="300"/>
    </location>
</feature>
<dbReference type="GO" id="GO:0016020">
    <property type="term" value="C:membrane"/>
    <property type="evidence" value="ECO:0007669"/>
    <property type="project" value="UniProtKB-SubCell"/>
</dbReference>
<feature type="transmembrane region" description="Helical" evidence="6">
    <location>
        <begin position="12"/>
        <end position="33"/>
    </location>
</feature>
<gene>
    <name evidence="8" type="ORF">GSLYS_00013351001</name>
</gene>
<organism evidence="8 9">
    <name type="scientific">Lymnaea stagnalis</name>
    <name type="common">Great pond snail</name>
    <name type="synonym">Helix stagnalis</name>
    <dbReference type="NCBI Taxonomy" id="6523"/>
    <lineage>
        <taxon>Eukaryota</taxon>
        <taxon>Metazoa</taxon>
        <taxon>Spiralia</taxon>
        <taxon>Lophotrochozoa</taxon>
        <taxon>Mollusca</taxon>
        <taxon>Gastropoda</taxon>
        <taxon>Heterobranchia</taxon>
        <taxon>Euthyneura</taxon>
        <taxon>Panpulmonata</taxon>
        <taxon>Hygrophila</taxon>
        <taxon>Lymnaeoidea</taxon>
        <taxon>Lymnaeidae</taxon>
        <taxon>Lymnaea</taxon>
    </lineage>
</organism>
<name>A0AAV2I5G6_LYMST</name>
<feature type="transmembrane region" description="Helical" evidence="6">
    <location>
        <begin position="132"/>
        <end position="149"/>
    </location>
</feature>
<evidence type="ECO:0000256" key="5">
    <source>
        <dbReference type="SAM" id="MobiDB-lite"/>
    </source>
</evidence>
<evidence type="ECO:0000259" key="7">
    <source>
        <dbReference type="Pfam" id="PF03151"/>
    </source>
</evidence>
<proteinExistence type="predicted"/>
<dbReference type="EMBL" id="CAXITT010000345">
    <property type="protein sequence ID" value="CAL1539618.1"/>
    <property type="molecule type" value="Genomic_DNA"/>
</dbReference>
<dbReference type="Proteomes" id="UP001497497">
    <property type="component" value="Unassembled WGS sequence"/>
</dbReference>
<evidence type="ECO:0000256" key="6">
    <source>
        <dbReference type="SAM" id="Phobius"/>
    </source>
</evidence>
<sequence length="419" mass="45968">MDLKAYIDFMKIAVICILWYLCSTSDNILGKIVLSDLQYPMTITMTHLVTASIFLGPIKSFMKVPHGKSIDKRYFYIMILPLALGKFISSVSSYISIWKVSVSYAHTDSNKGPNPQSTQDTFIKVLSMSGPVYLALIPIITGVCVATATELSFDRIGLASSIIATFCFSLQTIFTKKCLKDTEYHHLELLTLITRISTGLFIPVWFLVDFTRICYDKEFLEGGRVGETLFKLMCAGLFNMMHNVLAFSVLALVSPLSYAVANATKRIAIIGGSLIILQNPVGAMNVVGMLIAIFGVLSYNKAKYDQHQAARKKEVLPYTRSTSELNHISRHLGVSNLSHSKSDINFVNGHVASGRSSNGASNGHLLLQEWEATDGFTLIPLAEHQGSNGMKAVPSSVRGSGVKHSADTTTVHSRAVFHV</sequence>
<feature type="transmembrane region" description="Helical" evidence="6">
    <location>
        <begin position="74"/>
        <end position="97"/>
    </location>
</feature>
<evidence type="ECO:0000256" key="4">
    <source>
        <dbReference type="ARBA" id="ARBA00023136"/>
    </source>
</evidence>
<evidence type="ECO:0000313" key="9">
    <source>
        <dbReference type="Proteomes" id="UP001497497"/>
    </source>
</evidence>
<evidence type="ECO:0000256" key="1">
    <source>
        <dbReference type="ARBA" id="ARBA00004141"/>
    </source>
</evidence>
<keyword evidence="4 6" id="KW-0472">Membrane</keyword>
<comment type="subcellular location">
    <subcellularLocation>
        <location evidence="1">Membrane</location>
        <topology evidence="1">Multi-pass membrane protein</topology>
    </subcellularLocation>
</comment>
<feature type="region of interest" description="Disordered" evidence="5">
    <location>
        <begin position="387"/>
        <end position="407"/>
    </location>
</feature>
<keyword evidence="2 6" id="KW-0812">Transmembrane</keyword>
<dbReference type="InterPro" id="IPR050186">
    <property type="entry name" value="TPT_transporter"/>
</dbReference>